<feature type="compositionally biased region" description="Polar residues" evidence="1">
    <location>
        <begin position="186"/>
        <end position="196"/>
    </location>
</feature>
<comment type="caution">
    <text evidence="2">The sequence shown here is derived from an EMBL/GenBank/DDBJ whole genome shotgun (WGS) entry which is preliminary data.</text>
</comment>
<evidence type="ECO:0000256" key="1">
    <source>
        <dbReference type="SAM" id="MobiDB-lite"/>
    </source>
</evidence>
<accession>A0A9J6EGE1</accession>
<keyword evidence="3" id="KW-1185">Reference proteome</keyword>
<evidence type="ECO:0000313" key="3">
    <source>
        <dbReference type="Proteomes" id="UP000821866"/>
    </source>
</evidence>
<sequence length="290" mass="31223">MPQYRQIHCFTTGCQTGYVFVKGKPKLSLFSVLKDQNRRRKGCATSLRQQCSTPLEVLEKSTASLARSVKAYGKAEDDVTEHGGRNATQRARTKASSAGALAGDCARKTTTKQGANIGDAVRGNGAAARPQHQGHPDLNARSYMAKKTDFEFTAQQPKGTAVSGRKKPAAITNLRKNKAVLNTTFKETSSMSTKTPASPCPPTQQCDPEEDLTPVLCRVHAALVQPAEILTTTRAPLTWLHAPLPSAPCSAYVDESLSFNLGQHPDSSIEKNTSGVSVERVYGCFLCPSD</sequence>
<proteinExistence type="predicted"/>
<feature type="region of interest" description="Disordered" evidence="1">
    <location>
        <begin position="113"/>
        <end position="138"/>
    </location>
</feature>
<feature type="region of interest" description="Disordered" evidence="1">
    <location>
        <begin position="76"/>
        <end position="100"/>
    </location>
</feature>
<dbReference type="EMBL" id="JABSTU010000004">
    <property type="protein sequence ID" value="KAH8033311.1"/>
    <property type="molecule type" value="Genomic_DNA"/>
</dbReference>
<gene>
    <name evidence="2" type="ORF">HPB51_009493</name>
</gene>
<evidence type="ECO:0000313" key="2">
    <source>
        <dbReference type="EMBL" id="KAH8033311.1"/>
    </source>
</evidence>
<dbReference type="Proteomes" id="UP000821866">
    <property type="component" value="Chromosome 2"/>
</dbReference>
<reference evidence="2" key="1">
    <citation type="journal article" date="2020" name="Cell">
        <title>Large-Scale Comparative Analyses of Tick Genomes Elucidate Their Genetic Diversity and Vector Capacities.</title>
        <authorList>
            <consortium name="Tick Genome and Microbiome Consortium (TIGMIC)"/>
            <person name="Jia N."/>
            <person name="Wang J."/>
            <person name="Shi W."/>
            <person name="Du L."/>
            <person name="Sun Y."/>
            <person name="Zhan W."/>
            <person name="Jiang J.F."/>
            <person name="Wang Q."/>
            <person name="Zhang B."/>
            <person name="Ji P."/>
            <person name="Bell-Sakyi L."/>
            <person name="Cui X.M."/>
            <person name="Yuan T.T."/>
            <person name="Jiang B.G."/>
            <person name="Yang W.F."/>
            <person name="Lam T.T."/>
            <person name="Chang Q.C."/>
            <person name="Ding S.J."/>
            <person name="Wang X.J."/>
            <person name="Zhu J.G."/>
            <person name="Ruan X.D."/>
            <person name="Zhao L."/>
            <person name="Wei J.T."/>
            <person name="Ye R.Z."/>
            <person name="Que T.C."/>
            <person name="Du C.H."/>
            <person name="Zhou Y.H."/>
            <person name="Cheng J.X."/>
            <person name="Dai P.F."/>
            <person name="Guo W.B."/>
            <person name="Han X.H."/>
            <person name="Huang E.J."/>
            <person name="Li L.F."/>
            <person name="Wei W."/>
            <person name="Gao Y.C."/>
            <person name="Liu J.Z."/>
            <person name="Shao H.Z."/>
            <person name="Wang X."/>
            <person name="Wang C.C."/>
            <person name="Yang T.C."/>
            <person name="Huo Q.B."/>
            <person name="Li W."/>
            <person name="Chen H.Y."/>
            <person name="Chen S.E."/>
            <person name="Zhou L.G."/>
            <person name="Ni X.B."/>
            <person name="Tian J.H."/>
            <person name="Sheng Y."/>
            <person name="Liu T."/>
            <person name="Pan Y.S."/>
            <person name="Xia L.Y."/>
            <person name="Li J."/>
            <person name="Zhao F."/>
            <person name="Cao W.C."/>
        </authorList>
    </citation>
    <scope>NUCLEOTIDE SEQUENCE</scope>
    <source>
        <strain evidence="2">Rmic-2018</strain>
    </source>
</reference>
<dbReference type="AlphaFoldDB" id="A0A9J6EGE1"/>
<name>A0A9J6EGE1_RHIMP</name>
<reference evidence="2" key="2">
    <citation type="submission" date="2021-09" db="EMBL/GenBank/DDBJ databases">
        <authorList>
            <person name="Jia N."/>
            <person name="Wang J."/>
            <person name="Shi W."/>
            <person name="Du L."/>
            <person name="Sun Y."/>
            <person name="Zhan W."/>
            <person name="Jiang J."/>
            <person name="Wang Q."/>
            <person name="Zhang B."/>
            <person name="Ji P."/>
            <person name="Sakyi L.B."/>
            <person name="Cui X."/>
            <person name="Yuan T."/>
            <person name="Jiang B."/>
            <person name="Yang W."/>
            <person name="Lam T.T.-Y."/>
            <person name="Chang Q."/>
            <person name="Ding S."/>
            <person name="Wang X."/>
            <person name="Zhu J."/>
            <person name="Ruan X."/>
            <person name="Zhao L."/>
            <person name="Wei J."/>
            <person name="Que T."/>
            <person name="Du C."/>
            <person name="Cheng J."/>
            <person name="Dai P."/>
            <person name="Han X."/>
            <person name="Huang E."/>
            <person name="Gao Y."/>
            <person name="Liu J."/>
            <person name="Shao H."/>
            <person name="Ye R."/>
            <person name="Li L."/>
            <person name="Wei W."/>
            <person name="Wang X."/>
            <person name="Wang C."/>
            <person name="Huo Q."/>
            <person name="Li W."/>
            <person name="Guo W."/>
            <person name="Chen H."/>
            <person name="Chen S."/>
            <person name="Zhou L."/>
            <person name="Zhou L."/>
            <person name="Ni X."/>
            <person name="Tian J."/>
            <person name="Zhou Y."/>
            <person name="Sheng Y."/>
            <person name="Liu T."/>
            <person name="Pan Y."/>
            <person name="Xia L."/>
            <person name="Li J."/>
            <person name="Zhao F."/>
            <person name="Cao W."/>
        </authorList>
    </citation>
    <scope>NUCLEOTIDE SEQUENCE</scope>
    <source>
        <strain evidence="2">Rmic-2018</strain>
        <tissue evidence="2">Larvae</tissue>
    </source>
</reference>
<feature type="compositionally biased region" description="Polar residues" evidence="1">
    <location>
        <begin position="86"/>
        <end position="96"/>
    </location>
</feature>
<organism evidence="2 3">
    <name type="scientific">Rhipicephalus microplus</name>
    <name type="common">Cattle tick</name>
    <name type="synonym">Boophilus microplus</name>
    <dbReference type="NCBI Taxonomy" id="6941"/>
    <lineage>
        <taxon>Eukaryota</taxon>
        <taxon>Metazoa</taxon>
        <taxon>Ecdysozoa</taxon>
        <taxon>Arthropoda</taxon>
        <taxon>Chelicerata</taxon>
        <taxon>Arachnida</taxon>
        <taxon>Acari</taxon>
        <taxon>Parasitiformes</taxon>
        <taxon>Ixodida</taxon>
        <taxon>Ixodoidea</taxon>
        <taxon>Ixodidae</taxon>
        <taxon>Rhipicephalinae</taxon>
        <taxon>Rhipicephalus</taxon>
        <taxon>Boophilus</taxon>
    </lineage>
</organism>
<protein>
    <submittedName>
        <fullName evidence="2">Uncharacterized protein</fullName>
    </submittedName>
</protein>
<feature type="region of interest" description="Disordered" evidence="1">
    <location>
        <begin position="186"/>
        <end position="206"/>
    </location>
</feature>